<dbReference type="CDD" id="cd14503">
    <property type="entry name" value="PTP-bact"/>
    <property type="match status" value="1"/>
</dbReference>
<dbReference type="EMBL" id="JBHSWN010000001">
    <property type="protein sequence ID" value="MFC6792938.1"/>
    <property type="molecule type" value="Genomic_DNA"/>
</dbReference>
<comment type="caution">
    <text evidence="2">The sequence shown here is derived from an EMBL/GenBank/DDBJ whole genome shotgun (WGS) entry which is preliminary data.</text>
</comment>
<gene>
    <name evidence="2" type="ORF">ACFQE0_27300</name>
</gene>
<dbReference type="InterPro" id="IPR029021">
    <property type="entry name" value="Prot-tyrosine_phosphatase-like"/>
</dbReference>
<evidence type="ECO:0000313" key="2">
    <source>
        <dbReference type="EMBL" id="MFC6792938.1"/>
    </source>
</evidence>
<name>A0ABW2BR30_9HYPH</name>
<dbReference type="Proteomes" id="UP001596292">
    <property type="component" value="Unassembled WGS sequence"/>
</dbReference>
<evidence type="ECO:0000313" key="3">
    <source>
        <dbReference type="Proteomes" id="UP001596292"/>
    </source>
</evidence>
<dbReference type="RefSeq" id="WP_378975161.1">
    <property type="nucleotide sequence ID" value="NZ_JBHSWN010000001.1"/>
</dbReference>
<evidence type="ECO:0000259" key="1">
    <source>
        <dbReference type="Pfam" id="PF04273"/>
    </source>
</evidence>
<dbReference type="Pfam" id="PF04273">
    <property type="entry name" value="BLH_phosphatase"/>
    <property type="match status" value="1"/>
</dbReference>
<dbReference type="NCBIfam" id="TIGR01244">
    <property type="entry name" value="TIGR01244 family sulfur transferase"/>
    <property type="match status" value="1"/>
</dbReference>
<dbReference type="GO" id="GO:0016740">
    <property type="term" value="F:transferase activity"/>
    <property type="evidence" value="ECO:0007669"/>
    <property type="project" value="UniProtKB-KW"/>
</dbReference>
<dbReference type="Gene3D" id="3.90.190.10">
    <property type="entry name" value="Protein tyrosine phosphatase superfamily"/>
    <property type="match status" value="1"/>
</dbReference>
<sequence>MKLTPITDTFTVASQPDESEIAILGTHGTRLLINNRPEHEEPGQPDSAVEAAAAEAAGLRYRHIPVTGGSITRTDVEAFGQAVHEAGGPVVAHCRSGTRSLTLWVIGEVLGGRMSRDDVVAFGAERGFDLSGALSWLRVHS</sequence>
<keyword evidence="2" id="KW-0808">Transferase</keyword>
<dbReference type="SUPFAM" id="SSF52799">
    <property type="entry name" value="(Phosphotyrosine protein) phosphatases II"/>
    <property type="match status" value="1"/>
</dbReference>
<proteinExistence type="predicted"/>
<dbReference type="InterPro" id="IPR005939">
    <property type="entry name" value="BLH_phosphatase-like"/>
</dbReference>
<accession>A0ABW2BR30</accession>
<protein>
    <submittedName>
        <fullName evidence="2">TIGR01244 family sulfur transferase</fullName>
    </submittedName>
</protein>
<feature type="domain" description="Beta-lactamase hydrolase-like protein phosphatase-like" evidence="1">
    <location>
        <begin position="5"/>
        <end position="109"/>
    </location>
</feature>
<organism evidence="2 3">
    <name type="scientific">Methylobacterium komagatae</name>
    <dbReference type="NCBI Taxonomy" id="374425"/>
    <lineage>
        <taxon>Bacteria</taxon>
        <taxon>Pseudomonadati</taxon>
        <taxon>Pseudomonadota</taxon>
        <taxon>Alphaproteobacteria</taxon>
        <taxon>Hyphomicrobiales</taxon>
        <taxon>Methylobacteriaceae</taxon>
        <taxon>Methylobacterium</taxon>
    </lineage>
</organism>
<keyword evidence="3" id="KW-1185">Reference proteome</keyword>
<reference evidence="3" key="1">
    <citation type="journal article" date="2019" name="Int. J. Syst. Evol. Microbiol.">
        <title>The Global Catalogue of Microorganisms (GCM) 10K type strain sequencing project: providing services to taxonomists for standard genome sequencing and annotation.</title>
        <authorList>
            <consortium name="The Broad Institute Genomics Platform"/>
            <consortium name="The Broad Institute Genome Sequencing Center for Infectious Disease"/>
            <person name="Wu L."/>
            <person name="Ma J."/>
        </authorList>
    </citation>
    <scope>NUCLEOTIDE SEQUENCE [LARGE SCALE GENOMIC DNA]</scope>
    <source>
        <strain evidence="3">CCUG 48316</strain>
    </source>
</reference>